<dbReference type="Proteomes" id="UP000029120">
    <property type="component" value="Chromosome 8"/>
</dbReference>
<name>A0A087G7Q8_ARAAL</name>
<organism evidence="1 2">
    <name type="scientific">Arabis alpina</name>
    <name type="common">Alpine rock-cress</name>
    <dbReference type="NCBI Taxonomy" id="50452"/>
    <lineage>
        <taxon>Eukaryota</taxon>
        <taxon>Viridiplantae</taxon>
        <taxon>Streptophyta</taxon>
        <taxon>Embryophyta</taxon>
        <taxon>Tracheophyta</taxon>
        <taxon>Spermatophyta</taxon>
        <taxon>Magnoliopsida</taxon>
        <taxon>eudicotyledons</taxon>
        <taxon>Gunneridae</taxon>
        <taxon>Pentapetalae</taxon>
        <taxon>rosids</taxon>
        <taxon>malvids</taxon>
        <taxon>Brassicales</taxon>
        <taxon>Brassicaceae</taxon>
        <taxon>Arabideae</taxon>
        <taxon>Arabis</taxon>
    </lineage>
</organism>
<evidence type="ECO:0000313" key="2">
    <source>
        <dbReference type="Proteomes" id="UP000029120"/>
    </source>
</evidence>
<reference evidence="2" key="1">
    <citation type="journal article" date="2015" name="Nat. Plants">
        <title>Genome expansion of Arabis alpina linked with retrotransposition and reduced symmetric DNA methylation.</title>
        <authorList>
            <person name="Willing E.M."/>
            <person name="Rawat V."/>
            <person name="Mandakova T."/>
            <person name="Maumus F."/>
            <person name="James G.V."/>
            <person name="Nordstroem K.J."/>
            <person name="Becker C."/>
            <person name="Warthmann N."/>
            <person name="Chica C."/>
            <person name="Szarzynska B."/>
            <person name="Zytnicki M."/>
            <person name="Albani M.C."/>
            <person name="Kiefer C."/>
            <person name="Bergonzi S."/>
            <person name="Castaings L."/>
            <person name="Mateos J.L."/>
            <person name="Berns M.C."/>
            <person name="Bujdoso N."/>
            <person name="Piofczyk T."/>
            <person name="de Lorenzo L."/>
            <person name="Barrero-Sicilia C."/>
            <person name="Mateos I."/>
            <person name="Piednoel M."/>
            <person name="Hagmann J."/>
            <person name="Chen-Min-Tao R."/>
            <person name="Iglesias-Fernandez R."/>
            <person name="Schuster S.C."/>
            <person name="Alonso-Blanco C."/>
            <person name="Roudier F."/>
            <person name="Carbonero P."/>
            <person name="Paz-Ares J."/>
            <person name="Davis S.J."/>
            <person name="Pecinka A."/>
            <person name="Quesneville H."/>
            <person name="Colot V."/>
            <person name="Lysak M.A."/>
            <person name="Weigel D."/>
            <person name="Coupland G."/>
            <person name="Schneeberger K."/>
        </authorList>
    </citation>
    <scope>NUCLEOTIDE SEQUENCE [LARGE SCALE GENOMIC DNA]</scope>
    <source>
        <strain evidence="2">cv. Pajares</strain>
    </source>
</reference>
<sequence>MDLLFDDKASIGSLDRRVSAVDELISHAVTRHSYPCCKGHD</sequence>
<evidence type="ECO:0000313" key="1">
    <source>
        <dbReference type="EMBL" id="KFK25910.1"/>
    </source>
</evidence>
<gene>
    <name evidence="1" type="ordered locus">AALP_Aa8g178600</name>
</gene>
<dbReference type="AlphaFoldDB" id="A0A087G7Q8"/>
<dbReference type="EMBL" id="CM002876">
    <property type="protein sequence ID" value="KFK25910.1"/>
    <property type="molecule type" value="Genomic_DNA"/>
</dbReference>
<accession>A0A087G7Q8</accession>
<dbReference type="Gramene" id="KFK25910">
    <property type="protein sequence ID" value="KFK25910"/>
    <property type="gene ID" value="AALP_AA8G178600"/>
</dbReference>
<proteinExistence type="predicted"/>
<keyword evidence="2" id="KW-1185">Reference proteome</keyword>
<protein>
    <submittedName>
        <fullName evidence="1">Uncharacterized protein</fullName>
    </submittedName>
</protein>